<feature type="transmembrane region" description="Helical" evidence="1">
    <location>
        <begin position="5"/>
        <end position="24"/>
    </location>
</feature>
<organism evidence="2">
    <name type="scientific">marine sediment metagenome</name>
    <dbReference type="NCBI Taxonomy" id="412755"/>
    <lineage>
        <taxon>unclassified sequences</taxon>
        <taxon>metagenomes</taxon>
        <taxon>ecological metagenomes</taxon>
    </lineage>
</organism>
<keyword evidence="1" id="KW-1133">Transmembrane helix</keyword>
<feature type="transmembrane region" description="Helical" evidence="1">
    <location>
        <begin position="36"/>
        <end position="60"/>
    </location>
</feature>
<accession>A0A0F9L201</accession>
<sequence length="69" mass="8069">MTLIIILISIFVYVTLAAVYYTLIRKYALFNLVDEAWMVVAFFWPITMWAGYAVGLTRMLKGNEKEKEK</sequence>
<reference evidence="2" key="1">
    <citation type="journal article" date="2015" name="Nature">
        <title>Complex archaea that bridge the gap between prokaryotes and eukaryotes.</title>
        <authorList>
            <person name="Spang A."/>
            <person name="Saw J.H."/>
            <person name="Jorgensen S.L."/>
            <person name="Zaremba-Niedzwiedzka K."/>
            <person name="Martijn J."/>
            <person name="Lind A.E."/>
            <person name="van Eijk R."/>
            <person name="Schleper C."/>
            <person name="Guy L."/>
            <person name="Ettema T.J."/>
        </authorList>
    </citation>
    <scope>NUCLEOTIDE SEQUENCE</scope>
</reference>
<dbReference type="AlphaFoldDB" id="A0A0F9L201"/>
<gene>
    <name evidence="2" type="ORF">LCGC14_1632410</name>
</gene>
<comment type="caution">
    <text evidence="2">The sequence shown here is derived from an EMBL/GenBank/DDBJ whole genome shotgun (WGS) entry which is preliminary data.</text>
</comment>
<evidence type="ECO:0000313" key="2">
    <source>
        <dbReference type="EMBL" id="KKM21740.1"/>
    </source>
</evidence>
<evidence type="ECO:0000256" key="1">
    <source>
        <dbReference type="SAM" id="Phobius"/>
    </source>
</evidence>
<proteinExistence type="predicted"/>
<dbReference type="EMBL" id="LAZR01013490">
    <property type="protein sequence ID" value="KKM21740.1"/>
    <property type="molecule type" value="Genomic_DNA"/>
</dbReference>
<name>A0A0F9L201_9ZZZZ</name>
<keyword evidence="1" id="KW-0812">Transmembrane</keyword>
<keyword evidence="1" id="KW-0472">Membrane</keyword>
<protein>
    <submittedName>
        <fullName evidence="2">Uncharacterized protein</fullName>
    </submittedName>
</protein>